<organism evidence="2 3">
    <name type="scientific">Candidatus Sphingobacterium stercoripullorum</name>
    <dbReference type="NCBI Taxonomy" id="2838759"/>
    <lineage>
        <taxon>Bacteria</taxon>
        <taxon>Pseudomonadati</taxon>
        <taxon>Bacteroidota</taxon>
        <taxon>Sphingobacteriia</taxon>
        <taxon>Sphingobacteriales</taxon>
        <taxon>Sphingobacteriaceae</taxon>
        <taxon>Sphingobacterium</taxon>
    </lineage>
</organism>
<dbReference type="InterPro" id="IPR013520">
    <property type="entry name" value="Ribonucl_H"/>
</dbReference>
<dbReference type="SUPFAM" id="SSF53098">
    <property type="entry name" value="Ribonuclease H-like"/>
    <property type="match status" value="1"/>
</dbReference>
<dbReference type="GO" id="GO:0003676">
    <property type="term" value="F:nucleic acid binding"/>
    <property type="evidence" value="ECO:0007669"/>
    <property type="project" value="InterPro"/>
</dbReference>
<dbReference type="InterPro" id="IPR036397">
    <property type="entry name" value="RNaseH_sf"/>
</dbReference>
<dbReference type="GO" id="GO:0005829">
    <property type="term" value="C:cytosol"/>
    <property type="evidence" value="ECO:0007669"/>
    <property type="project" value="TreeGrafter"/>
</dbReference>
<dbReference type="GO" id="GO:0008408">
    <property type="term" value="F:3'-5' exonuclease activity"/>
    <property type="evidence" value="ECO:0007669"/>
    <property type="project" value="TreeGrafter"/>
</dbReference>
<evidence type="ECO:0000313" key="2">
    <source>
        <dbReference type="EMBL" id="HIX53929.1"/>
    </source>
</evidence>
<dbReference type="GO" id="GO:0006259">
    <property type="term" value="P:DNA metabolic process"/>
    <property type="evidence" value="ECO:0007669"/>
    <property type="project" value="UniProtKB-ARBA"/>
</dbReference>
<dbReference type="Proteomes" id="UP000824156">
    <property type="component" value="Unassembled WGS sequence"/>
</dbReference>
<dbReference type="InterPro" id="IPR012337">
    <property type="entry name" value="RNaseH-like_sf"/>
</dbReference>
<dbReference type="SMART" id="SM00479">
    <property type="entry name" value="EXOIII"/>
    <property type="match status" value="1"/>
</dbReference>
<keyword evidence="2" id="KW-0378">Hydrolase</keyword>
<gene>
    <name evidence="2" type="ORF">H9853_02795</name>
</gene>
<dbReference type="AlphaFoldDB" id="A0A9D1W7T6"/>
<evidence type="ECO:0000259" key="1">
    <source>
        <dbReference type="SMART" id="SM00479"/>
    </source>
</evidence>
<reference evidence="2" key="1">
    <citation type="journal article" date="2021" name="PeerJ">
        <title>Extensive microbial diversity within the chicken gut microbiome revealed by metagenomics and culture.</title>
        <authorList>
            <person name="Gilroy R."/>
            <person name="Ravi A."/>
            <person name="Getino M."/>
            <person name="Pursley I."/>
            <person name="Horton D.L."/>
            <person name="Alikhan N.F."/>
            <person name="Baker D."/>
            <person name="Gharbi K."/>
            <person name="Hall N."/>
            <person name="Watson M."/>
            <person name="Adriaenssens E.M."/>
            <person name="Foster-Nyarko E."/>
            <person name="Jarju S."/>
            <person name="Secka A."/>
            <person name="Antonio M."/>
            <person name="Oren A."/>
            <person name="Chaudhuri R.R."/>
            <person name="La Ragione R."/>
            <person name="Hildebrand F."/>
            <person name="Pallen M.J."/>
        </authorList>
    </citation>
    <scope>NUCLEOTIDE SEQUENCE</scope>
    <source>
        <strain evidence="2">1719</strain>
    </source>
</reference>
<name>A0A9D1W7T6_9SPHI</name>
<dbReference type="PANTHER" id="PTHR30231">
    <property type="entry name" value="DNA POLYMERASE III SUBUNIT EPSILON"/>
    <property type="match status" value="1"/>
</dbReference>
<protein>
    <submittedName>
        <fullName evidence="2">3'-5' exonuclease</fullName>
    </submittedName>
</protein>
<dbReference type="PANTHER" id="PTHR30231:SF42">
    <property type="entry name" value="EXONUCLEASE"/>
    <property type="match status" value="1"/>
</dbReference>
<keyword evidence="2" id="KW-0540">Nuclease</keyword>
<comment type="caution">
    <text evidence="2">The sequence shown here is derived from an EMBL/GenBank/DDBJ whole genome shotgun (WGS) entry which is preliminary data.</text>
</comment>
<dbReference type="EMBL" id="DXEZ01000077">
    <property type="protein sequence ID" value="HIX53929.1"/>
    <property type="molecule type" value="Genomic_DNA"/>
</dbReference>
<sequence length="176" mass="20231">MSDFTAIDFELASSEKNSVCSVGIVKVKNGVVVDEFYSLIRPPKNRYMWQTTRVHGISPKDTKGAPNFNQVIDKIRPLLTGQRMVAHNADFDRSVLLEIFRYYNLPLAGIETRNWHCTVKLYKEMGFHKTRLNRLCEIMNVSLNHHDALSDAKACASLFLKKKEAKRMVSRLVEEK</sequence>
<keyword evidence="2" id="KW-0269">Exonuclease</keyword>
<proteinExistence type="predicted"/>
<feature type="domain" description="Exonuclease" evidence="1">
    <location>
        <begin position="3"/>
        <end position="168"/>
    </location>
</feature>
<dbReference type="CDD" id="cd06130">
    <property type="entry name" value="DNA_pol_III_epsilon_like"/>
    <property type="match status" value="1"/>
</dbReference>
<reference evidence="2" key="2">
    <citation type="submission" date="2021-04" db="EMBL/GenBank/DDBJ databases">
        <authorList>
            <person name="Gilroy R."/>
        </authorList>
    </citation>
    <scope>NUCLEOTIDE SEQUENCE</scope>
    <source>
        <strain evidence="2">1719</strain>
    </source>
</reference>
<accession>A0A9D1W7T6</accession>
<dbReference type="Gene3D" id="3.30.420.10">
    <property type="entry name" value="Ribonuclease H-like superfamily/Ribonuclease H"/>
    <property type="match status" value="1"/>
</dbReference>
<dbReference type="Pfam" id="PF00929">
    <property type="entry name" value="RNase_T"/>
    <property type="match status" value="1"/>
</dbReference>
<evidence type="ECO:0000313" key="3">
    <source>
        <dbReference type="Proteomes" id="UP000824156"/>
    </source>
</evidence>